<evidence type="ECO:0000259" key="4">
    <source>
        <dbReference type="Pfam" id="PF20990"/>
    </source>
</evidence>
<comment type="caution">
    <text evidence="5">The sequence shown here is derived from an EMBL/GenBank/DDBJ whole genome shotgun (WGS) entry which is preliminary data.</text>
</comment>
<evidence type="ECO:0000313" key="6">
    <source>
        <dbReference type="Proteomes" id="UP001549047"/>
    </source>
</evidence>
<feature type="transmembrane region" description="Helical" evidence="2">
    <location>
        <begin position="250"/>
        <end position="269"/>
    </location>
</feature>
<reference evidence="5 6" key="1">
    <citation type="submission" date="2024-06" db="EMBL/GenBank/DDBJ databases">
        <title>Genomic Encyclopedia of Type Strains, Phase IV (KMG-IV): sequencing the most valuable type-strain genomes for metagenomic binning, comparative biology and taxonomic classification.</title>
        <authorList>
            <person name="Goeker M."/>
        </authorList>
    </citation>
    <scope>NUCLEOTIDE SEQUENCE [LARGE SCALE GENOMIC DNA]</scope>
    <source>
        <strain evidence="5 6">DSM 29780</strain>
    </source>
</reference>
<feature type="transmembrane region" description="Helical" evidence="2">
    <location>
        <begin position="460"/>
        <end position="485"/>
    </location>
</feature>
<keyword evidence="2" id="KW-0812">Transmembrane</keyword>
<feature type="domain" description="DUF2207" evidence="3">
    <location>
        <begin position="38"/>
        <end position="221"/>
    </location>
</feature>
<organism evidence="5 6">
    <name type="scientific">Rhizobium aquaticum</name>
    <dbReference type="NCBI Taxonomy" id="1549636"/>
    <lineage>
        <taxon>Bacteria</taxon>
        <taxon>Pseudomonadati</taxon>
        <taxon>Pseudomonadota</taxon>
        <taxon>Alphaproteobacteria</taxon>
        <taxon>Hyphomicrobiales</taxon>
        <taxon>Rhizobiaceae</taxon>
        <taxon>Rhizobium/Agrobacterium group</taxon>
        <taxon>Rhizobium</taxon>
    </lineage>
</organism>
<name>A0ABV2J346_9HYPH</name>
<keyword evidence="2" id="KW-1133">Transmembrane helix</keyword>
<evidence type="ECO:0000313" key="5">
    <source>
        <dbReference type="EMBL" id="MET3615190.1"/>
    </source>
</evidence>
<proteinExistence type="predicted"/>
<feature type="compositionally biased region" description="Gly residues" evidence="1">
    <location>
        <begin position="632"/>
        <end position="651"/>
    </location>
</feature>
<sequence length="651" mass="69072">MWGRWPAGQRESFAPLSILAGFLLLFLAALPATAAEVIRNFHADVTLDRSGVVTVTEQIEVNAEGRDIRHGIFRDFPLTFRKPDGSIGEVDFSLKAVRRDGRDEPHSTEYIDNGIRIYAGDKDTYVSSGRHLYEFVYETNRQVRYGPDADLFAWNVTGNFWKFPILQANADIHLPDGVKPTSLQVYTGPAGATGSNGTIRMSGAAVNVQATRALDSNDGMTAWITLPKGAIDAPSAAQERLWWLKDHRNAFIALVGLALVWGWYGWSWLKVGRDPPRGIIVPRWDAPDGISPALVNYIDNKGFGDGGWKAFSAAALNLAVAGRLKLEDLKTSIILTDTKSGGAAKLPPGEGAIMARVVSAGGTLRLDKSNGTAVQAAGEAFVYAITNENRGKYYNANIGYVIFGAILSVVTFVLLVGFGRFSSDDVALLVVPVILAVVLGIFAGVLGKGFRPGVSAGRKIFYIIVLGIIGLVAFTALGSIVSLMFEELLSHGELPVIVGLGGIIIANILAFFIMGAPTALGAKMMDGIDGLRQYLTLAEKDRMNMAGAPEMSPQHFEKLLPYAVALGVEKPWTETFDKWLAAAKIDDYQPGWYSGSNYGGFAGAVGGFSHSMASTIQSTLPAPPPSSSSSGGFSGGGSSGGGGGGGGGGGW</sequence>
<dbReference type="Pfam" id="PF20990">
    <property type="entry name" value="DUF2207_C"/>
    <property type="match status" value="2"/>
</dbReference>
<keyword evidence="2" id="KW-0472">Membrane</keyword>
<protein>
    <submittedName>
        <fullName evidence="5">Membrane protein YgcG</fullName>
    </submittedName>
</protein>
<dbReference type="Pfam" id="PF09972">
    <property type="entry name" value="DUF2207"/>
    <property type="match status" value="1"/>
</dbReference>
<dbReference type="Proteomes" id="UP001549047">
    <property type="component" value="Unassembled WGS sequence"/>
</dbReference>
<feature type="domain" description="Predicted membrane protein YciQ-like C-terminal" evidence="4">
    <location>
        <begin position="285"/>
        <end position="448"/>
    </location>
</feature>
<evidence type="ECO:0000259" key="3">
    <source>
        <dbReference type="Pfam" id="PF09972"/>
    </source>
</evidence>
<feature type="transmembrane region" description="Helical" evidence="2">
    <location>
        <begin position="497"/>
        <end position="522"/>
    </location>
</feature>
<accession>A0ABV2J346</accession>
<dbReference type="InterPro" id="IPR018702">
    <property type="entry name" value="DUF2207"/>
</dbReference>
<dbReference type="InterPro" id="IPR048389">
    <property type="entry name" value="YciQ-like_C"/>
</dbReference>
<feature type="domain" description="Predicted membrane protein YciQ-like C-terminal" evidence="4">
    <location>
        <begin position="459"/>
        <end position="576"/>
    </location>
</feature>
<keyword evidence="6" id="KW-1185">Reference proteome</keyword>
<gene>
    <name evidence="5" type="ORF">ABID16_003533</name>
</gene>
<dbReference type="EMBL" id="JBEPMB010000006">
    <property type="protein sequence ID" value="MET3615190.1"/>
    <property type="molecule type" value="Genomic_DNA"/>
</dbReference>
<evidence type="ECO:0000256" key="2">
    <source>
        <dbReference type="SAM" id="Phobius"/>
    </source>
</evidence>
<feature type="region of interest" description="Disordered" evidence="1">
    <location>
        <begin position="615"/>
        <end position="651"/>
    </location>
</feature>
<feature type="transmembrane region" description="Helical" evidence="2">
    <location>
        <begin position="427"/>
        <end position="448"/>
    </location>
</feature>
<feature type="transmembrane region" description="Helical" evidence="2">
    <location>
        <begin position="398"/>
        <end position="421"/>
    </location>
</feature>
<evidence type="ECO:0000256" key="1">
    <source>
        <dbReference type="SAM" id="MobiDB-lite"/>
    </source>
</evidence>